<dbReference type="GeneID" id="301137385"/>
<keyword evidence="5" id="KW-1185">Reference proteome</keyword>
<feature type="region of interest" description="Disordered" evidence="2">
    <location>
        <begin position="327"/>
        <end position="365"/>
    </location>
</feature>
<reference evidence="5" key="1">
    <citation type="submission" date="2015-08" db="EMBL/GenBank/DDBJ databases">
        <title>Fjat-10028 dsm 16317.</title>
        <authorList>
            <person name="Liu B."/>
            <person name="Wang J."/>
            <person name="Zhu Y."/>
            <person name="Liu G."/>
            <person name="Chen Q."/>
            <person name="Chen Z."/>
            <person name="Lan J."/>
            <person name="Che J."/>
            <person name="Ge C."/>
            <person name="Shi H."/>
            <person name="Pan Z."/>
            <person name="Liu X."/>
        </authorList>
    </citation>
    <scope>NUCLEOTIDE SEQUENCE [LARGE SCALE GENOMIC DNA]</scope>
    <source>
        <strain evidence="5">DSM 16317</strain>
    </source>
</reference>
<sequence>MTNLRMGQRKKKPSKKKLILRTFLILIGLMVVSTGTYAYWLTKKAEEAANNAYDKDNTRLKSDLRESVVKPMTDNVSILFVGIDDSEKRGQGSEHSRSDALLLATLNNKSKSVKLLSIPRDSYVYIPYVDRKDKITHAHLGGTNATIDTVENLLNVPVDYYYRLNFDAFIEIVDALGGVEVDVPYELHELDENDKRTVNLKPGLQTVNGREALALARTRKQDSDIQRGERQQMILAAILKKASSVTSFTKYDNILEAVGNNMKTNMTFNEMKSFFEYIKGGMPNVESLSLKGNDDTSTGIYYYQLDEPALTETQNILRAQLGLTDSNLVDNSGETDNAADSNNAEGSGYNSDYKSNYQSDNNNNQ</sequence>
<evidence type="ECO:0000256" key="1">
    <source>
        <dbReference type="ARBA" id="ARBA00006068"/>
    </source>
</evidence>
<name>A0A0M0LFD4_9BACL</name>
<dbReference type="NCBIfam" id="TIGR00350">
    <property type="entry name" value="lytR_cpsA_psr"/>
    <property type="match status" value="1"/>
</dbReference>
<dbReference type="PATRIC" id="fig|263475.3.peg.4250"/>
<feature type="domain" description="Cell envelope-related transcriptional attenuator" evidence="3">
    <location>
        <begin position="97"/>
        <end position="243"/>
    </location>
</feature>
<dbReference type="InterPro" id="IPR004474">
    <property type="entry name" value="LytR_CpsA_psr"/>
</dbReference>
<evidence type="ECO:0000313" key="4">
    <source>
        <dbReference type="EMBL" id="KOO49622.1"/>
    </source>
</evidence>
<protein>
    <submittedName>
        <fullName evidence="4">Transcriptional regulator</fullName>
    </submittedName>
</protein>
<dbReference type="STRING" id="263475.AMD00_14895"/>
<evidence type="ECO:0000256" key="2">
    <source>
        <dbReference type="SAM" id="MobiDB-lite"/>
    </source>
</evidence>
<proteinExistence type="inferred from homology"/>
<dbReference type="InterPro" id="IPR050922">
    <property type="entry name" value="LytR/CpsA/Psr_CW_biosynth"/>
</dbReference>
<comment type="caution">
    <text evidence="4">The sequence shown here is derived from an EMBL/GenBank/DDBJ whole genome shotgun (WGS) entry which is preliminary data.</text>
</comment>
<organism evidence="4 5">
    <name type="scientific">Viridibacillus arvi</name>
    <dbReference type="NCBI Taxonomy" id="263475"/>
    <lineage>
        <taxon>Bacteria</taxon>
        <taxon>Bacillati</taxon>
        <taxon>Bacillota</taxon>
        <taxon>Bacilli</taxon>
        <taxon>Bacillales</taxon>
        <taxon>Caryophanaceae</taxon>
        <taxon>Viridibacillus</taxon>
    </lineage>
</organism>
<dbReference type="Gene3D" id="3.40.630.190">
    <property type="entry name" value="LCP protein"/>
    <property type="match status" value="1"/>
</dbReference>
<evidence type="ECO:0000259" key="3">
    <source>
        <dbReference type="Pfam" id="PF03816"/>
    </source>
</evidence>
<evidence type="ECO:0000313" key="5">
    <source>
        <dbReference type="Proteomes" id="UP000036867"/>
    </source>
</evidence>
<dbReference type="PANTHER" id="PTHR33392:SF3">
    <property type="entry name" value="POLYISOPRENYL-TEICHOIC ACID--PEPTIDOGLYCAN TEICHOIC ACID TRANSFERASE TAGT"/>
    <property type="match status" value="1"/>
</dbReference>
<dbReference type="Proteomes" id="UP000036867">
    <property type="component" value="Unassembled WGS sequence"/>
</dbReference>
<gene>
    <name evidence="4" type="ORF">AMD00_14895</name>
</gene>
<dbReference type="AlphaFoldDB" id="A0A0M0LFD4"/>
<dbReference type="Pfam" id="PF03816">
    <property type="entry name" value="LytR_cpsA_psr"/>
    <property type="match status" value="1"/>
</dbReference>
<comment type="similarity">
    <text evidence="1">Belongs to the LytR/CpsA/Psr (LCP) family.</text>
</comment>
<dbReference type="PANTHER" id="PTHR33392">
    <property type="entry name" value="POLYISOPRENYL-TEICHOIC ACID--PEPTIDOGLYCAN TEICHOIC ACID TRANSFERASE TAGU"/>
    <property type="match status" value="1"/>
</dbReference>
<dbReference type="EMBL" id="LILB01000005">
    <property type="protein sequence ID" value="KOO49622.1"/>
    <property type="molecule type" value="Genomic_DNA"/>
</dbReference>
<accession>A0A0M0LFD4</accession>
<dbReference type="RefSeq" id="WP_083446243.1">
    <property type="nucleotide sequence ID" value="NZ_JBNNVA010000002.1"/>
</dbReference>